<keyword evidence="9" id="KW-0411">Iron-sulfur</keyword>
<evidence type="ECO:0000259" key="10">
    <source>
        <dbReference type="Pfam" id="PF00724"/>
    </source>
</evidence>
<accession>A0ABR8MQ77</accession>
<evidence type="ECO:0000256" key="4">
    <source>
        <dbReference type="ARBA" id="ARBA00022630"/>
    </source>
</evidence>
<evidence type="ECO:0000259" key="11">
    <source>
        <dbReference type="Pfam" id="PF07992"/>
    </source>
</evidence>
<evidence type="ECO:0000256" key="6">
    <source>
        <dbReference type="ARBA" id="ARBA00022723"/>
    </source>
</evidence>
<evidence type="ECO:0000256" key="1">
    <source>
        <dbReference type="ARBA" id="ARBA00001917"/>
    </source>
</evidence>
<evidence type="ECO:0000256" key="3">
    <source>
        <dbReference type="ARBA" id="ARBA00011048"/>
    </source>
</evidence>
<proteinExistence type="inferred from homology"/>
<dbReference type="InterPro" id="IPR051793">
    <property type="entry name" value="NADH:flavin_oxidoreductase"/>
</dbReference>
<evidence type="ECO:0000256" key="9">
    <source>
        <dbReference type="ARBA" id="ARBA00023014"/>
    </source>
</evidence>
<evidence type="ECO:0000256" key="7">
    <source>
        <dbReference type="ARBA" id="ARBA00023002"/>
    </source>
</evidence>
<dbReference type="InterPro" id="IPR013785">
    <property type="entry name" value="Aldolase_TIM"/>
</dbReference>
<evidence type="ECO:0000313" key="12">
    <source>
        <dbReference type="EMBL" id="MBD3916709.1"/>
    </source>
</evidence>
<keyword evidence="6" id="KW-0479">Metal-binding</keyword>
<dbReference type="InterPro" id="IPR001155">
    <property type="entry name" value="OxRdtase_FMN_N"/>
</dbReference>
<feature type="domain" description="NADH:flavin oxidoreductase/NADH oxidase N-terminal" evidence="10">
    <location>
        <begin position="9"/>
        <end position="338"/>
    </location>
</feature>
<keyword evidence="13" id="KW-1185">Reference proteome</keyword>
<dbReference type="PRINTS" id="PR00368">
    <property type="entry name" value="FADPNR"/>
</dbReference>
<dbReference type="PANTHER" id="PTHR42917:SF2">
    <property type="entry name" value="2,4-DIENOYL-COA REDUCTASE [(2E)-ENOYL-COA-PRODUCING]"/>
    <property type="match status" value="1"/>
</dbReference>
<dbReference type="SUPFAM" id="SSF51395">
    <property type="entry name" value="FMN-linked oxidoreductases"/>
    <property type="match status" value="1"/>
</dbReference>
<evidence type="ECO:0000256" key="5">
    <source>
        <dbReference type="ARBA" id="ARBA00022643"/>
    </source>
</evidence>
<dbReference type="RefSeq" id="WP_191201032.1">
    <property type="nucleotide sequence ID" value="NZ_BAAAPA010000001.1"/>
</dbReference>
<dbReference type="Pfam" id="PF00724">
    <property type="entry name" value="Oxidored_FMN"/>
    <property type="match status" value="1"/>
</dbReference>
<dbReference type="Gene3D" id="3.40.50.720">
    <property type="entry name" value="NAD(P)-binding Rossmann-like Domain"/>
    <property type="match status" value="1"/>
</dbReference>
<reference evidence="12 13" key="1">
    <citation type="submission" date="2020-09" db="EMBL/GenBank/DDBJ databases">
        <title>novel species in genus Nocardioides.</title>
        <authorList>
            <person name="Zhang G."/>
        </authorList>
    </citation>
    <scope>NUCLEOTIDE SEQUENCE [LARGE SCALE GENOMIC DNA]</scope>
    <source>
        <strain evidence="12 13">19197</strain>
    </source>
</reference>
<dbReference type="PANTHER" id="PTHR42917">
    <property type="entry name" value="2,4-DIENOYL-COA REDUCTASE"/>
    <property type="match status" value="1"/>
</dbReference>
<keyword evidence="4" id="KW-0285">Flavoprotein</keyword>
<dbReference type="SUPFAM" id="SSF51905">
    <property type="entry name" value="FAD/NAD(P)-binding domain"/>
    <property type="match status" value="1"/>
</dbReference>
<dbReference type="InterPro" id="IPR023753">
    <property type="entry name" value="FAD/NAD-binding_dom"/>
</dbReference>
<protein>
    <submittedName>
        <fullName evidence="12">NADPH-dependent 2,4-dienoyl-CoA reductase</fullName>
    </submittedName>
</protein>
<dbReference type="Pfam" id="PF07992">
    <property type="entry name" value="Pyr_redox_2"/>
    <property type="match status" value="1"/>
</dbReference>
<evidence type="ECO:0000256" key="2">
    <source>
        <dbReference type="ARBA" id="ARBA00001966"/>
    </source>
</evidence>
<dbReference type="CDD" id="cd02930">
    <property type="entry name" value="DCR_FMN"/>
    <property type="match status" value="1"/>
</dbReference>
<comment type="caution">
    <text evidence="12">The sequence shown here is derived from an EMBL/GenBank/DDBJ whole genome shotgun (WGS) entry which is preliminary data.</text>
</comment>
<comment type="similarity">
    <text evidence="3">In the N-terminal section; belongs to the NADH:flavin oxidoreductase/NADH oxidase family.</text>
</comment>
<evidence type="ECO:0000313" key="13">
    <source>
        <dbReference type="Proteomes" id="UP000649289"/>
    </source>
</evidence>
<name>A0ABR8MQ77_9ACTN</name>
<dbReference type="EMBL" id="JACXYY010000008">
    <property type="protein sequence ID" value="MBD3916709.1"/>
    <property type="molecule type" value="Genomic_DNA"/>
</dbReference>
<keyword evidence="5" id="KW-0288">FMN</keyword>
<dbReference type="Proteomes" id="UP000649289">
    <property type="component" value="Unassembled WGS sequence"/>
</dbReference>
<organism evidence="12 13">
    <name type="scientific">Nocardioides hwasunensis</name>
    <dbReference type="NCBI Taxonomy" id="397258"/>
    <lineage>
        <taxon>Bacteria</taxon>
        <taxon>Bacillati</taxon>
        <taxon>Actinomycetota</taxon>
        <taxon>Actinomycetes</taxon>
        <taxon>Propionibacteriales</taxon>
        <taxon>Nocardioidaceae</taxon>
        <taxon>Nocardioides</taxon>
    </lineage>
</organism>
<dbReference type="InterPro" id="IPR036188">
    <property type="entry name" value="FAD/NAD-bd_sf"/>
</dbReference>
<dbReference type="Gene3D" id="3.20.20.70">
    <property type="entry name" value="Aldolase class I"/>
    <property type="match status" value="1"/>
</dbReference>
<dbReference type="SUPFAM" id="SSF51971">
    <property type="entry name" value="Nucleotide-binding domain"/>
    <property type="match status" value="1"/>
</dbReference>
<keyword evidence="7" id="KW-0560">Oxidoreductase</keyword>
<feature type="domain" description="FAD/NAD(P)-binding" evidence="11">
    <location>
        <begin position="383"/>
        <end position="632"/>
    </location>
</feature>
<evidence type="ECO:0000256" key="8">
    <source>
        <dbReference type="ARBA" id="ARBA00023004"/>
    </source>
</evidence>
<comment type="cofactor">
    <cofactor evidence="1">
        <name>FMN</name>
        <dbReference type="ChEBI" id="CHEBI:58210"/>
    </cofactor>
</comment>
<keyword evidence="8" id="KW-0408">Iron</keyword>
<gene>
    <name evidence="12" type="ORF">IEZ25_18980</name>
</gene>
<dbReference type="Gene3D" id="3.50.50.60">
    <property type="entry name" value="FAD/NAD(P)-binding domain"/>
    <property type="match status" value="1"/>
</dbReference>
<comment type="cofactor">
    <cofactor evidence="2">
        <name>[4Fe-4S] cluster</name>
        <dbReference type="ChEBI" id="CHEBI:49883"/>
    </cofactor>
</comment>
<sequence length="685" mass="73443">MTHPLYPHLLEPLTLGAGDDALTLRNRVVMGSMHTGLEDHPWDIDRLAAFFEERARGGVGLIITGGYAPTKRGWLKPFASEMTHRLHAMRHERITGAVHDAGGAIALQVLHAGRYGYHPLSQSASDKKSPITPFKPSAMSSKEVDHTATAFAKSVALARKAGYDAVEIMGSEGYLINQFLAARTNDRDDQWGGSASRRMHFAVEVVRRSRELVGDDFPIVYRISLLDLVEGGQTWEETAELALHLQAAGVTVFNTGIGWHEARVPTIITQVPRGAWRSHTARLKQVVDVPVCASNRINTPELAEDILAAGEADLVSMARPLLADPAFVAKAMDERADEINTCIACNQACLDHVFSNDRASCLVNPRACHETELMLMPTLRKQTVAVVGAGPAGLAAATSAAERGFAVTLLERSPSLGGQFRLAMAVPGKEDFAETLRYFTRRLDVLGVDVRLGVEATPDDLAGFDHVVVATGVEPRMPDIPGIDHGSVASYADVLSGAVVPGKRVAVIGAGGIGVDVSVFLTHEPEDLEDWMAHWGVGDPALHEGGLVEKKPRTPTREVTLVQRKTTPIGIGLGKTSGWAHRAVLKQSHVTQVSGATYDRISDEGLHVTVDGVARVIEADTIVVCAGQDSVRGLYDDLTSPPVEQGEGRARVETRGLHLIGGADVAAELDAKRAIKQGTEVVAGL</sequence>